<evidence type="ECO:0000313" key="2">
    <source>
        <dbReference type="EMBL" id="QBD77132.1"/>
    </source>
</evidence>
<dbReference type="SUPFAM" id="SSF47598">
    <property type="entry name" value="Ribbon-helix-helix"/>
    <property type="match status" value="1"/>
</dbReference>
<dbReference type="RefSeq" id="WP_129888195.1">
    <property type="nucleotide sequence ID" value="NZ_CP035758.1"/>
</dbReference>
<dbReference type="InterPro" id="IPR010985">
    <property type="entry name" value="Ribbon_hlx_hlx"/>
</dbReference>
<gene>
    <name evidence="2" type="ORF">EPA93_14430</name>
</gene>
<organism evidence="2 3">
    <name type="scientific">Ktedonosporobacter rubrisoli</name>
    <dbReference type="NCBI Taxonomy" id="2509675"/>
    <lineage>
        <taxon>Bacteria</taxon>
        <taxon>Bacillati</taxon>
        <taxon>Chloroflexota</taxon>
        <taxon>Ktedonobacteria</taxon>
        <taxon>Ktedonobacterales</taxon>
        <taxon>Ktedonosporobacteraceae</taxon>
        <taxon>Ktedonosporobacter</taxon>
    </lineage>
</organism>
<dbReference type="Gene3D" id="1.10.1220.10">
    <property type="entry name" value="Met repressor-like"/>
    <property type="match status" value="1"/>
</dbReference>
<evidence type="ECO:0000313" key="3">
    <source>
        <dbReference type="Proteomes" id="UP000290365"/>
    </source>
</evidence>
<dbReference type="InterPro" id="IPR013321">
    <property type="entry name" value="Arc_rbn_hlx_hlx"/>
</dbReference>
<dbReference type="KEGG" id="kbs:EPA93_14430"/>
<proteinExistence type="predicted"/>
<protein>
    <submittedName>
        <fullName evidence="2">CopG family transcriptional regulator</fullName>
    </submittedName>
</protein>
<dbReference type="CDD" id="cd21631">
    <property type="entry name" value="RHH_CopG_NikR-like"/>
    <property type="match status" value="1"/>
</dbReference>
<feature type="domain" description="Ribbon-helix-helix protein CopG" evidence="1">
    <location>
        <begin position="11"/>
        <end position="49"/>
    </location>
</feature>
<accession>A0A4P6JPV8</accession>
<name>A0A4P6JPV8_KTERU</name>
<dbReference type="InterPro" id="IPR002145">
    <property type="entry name" value="CopG"/>
</dbReference>
<dbReference type="OrthoDB" id="9033039at2"/>
<keyword evidence="3" id="KW-1185">Reference proteome</keyword>
<reference evidence="2 3" key="1">
    <citation type="submission" date="2019-01" db="EMBL/GenBank/DDBJ databases">
        <title>Ktedonosporobacter rubrisoli SCAWS-G2.</title>
        <authorList>
            <person name="Huang Y."/>
            <person name="Yan B."/>
        </authorList>
    </citation>
    <scope>NUCLEOTIDE SEQUENCE [LARGE SCALE GENOMIC DNA]</scope>
    <source>
        <strain evidence="2 3">SCAWS-G2</strain>
    </source>
</reference>
<dbReference type="Proteomes" id="UP000290365">
    <property type="component" value="Chromosome"/>
</dbReference>
<dbReference type="EMBL" id="CP035758">
    <property type="protein sequence ID" value="QBD77132.1"/>
    <property type="molecule type" value="Genomic_DNA"/>
</dbReference>
<sequence>MPPEENEKKQQFNVYLPPELIREVKHTAVDQGISLSVFVEQALRAYVQQLQQPHLRGKGGSAC</sequence>
<dbReference type="Pfam" id="PF01402">
    <property type="entry name" value="RHH_1"/>
    <property type="match status" value="1"/>
</dbReference>
<dbReference type="GO" id="GO:0006355">
    <property type="term" value="P:regulation of DNA-templated transcription"/>
    <property type="evidence" value="ECO:0007669"/>
    <property type="project" value="InterPro"/>
</dbReference>
<evidence type="ECO:0000259" key="1">
    <source>
        <dbReference type="Pfam" id="PF01402"/>
    </source>
</evidence>
<dbReference type="AlphaFoldDB" id="A0A4P6JPV8"/>